<feature type="domain" description="Ketoreductase" evidence="2">
    <location>
        <begin position="6"/>
        <end position="183"/>
    </location>
</feature>
<comment type="similarity">
    <text evidence="1">Belongs to the short-chain dehydrogenases/reductases (SDR) family.</text>
</comment>
<dbReference type="PRINTS" id="PR00081">
    <property type="entry name" value="GDHRDH"/>
</dbReference>
<dbReference type="Pfam" id="PF13561">
    <property type="entry name" value="adh_short_C2"/>
    <property type="match status" value="1"/>
</dbReference>
<dbReference type="InterPro" id="IPR050259">
    <property type="entry name" value="SDR"/>
</dbReference>
<name>A0ABT1VE75_9ACTN</name>
<dbReference type="NCBIfam" id="NF005559">
    <property type="entry name" value="PRK07231.1"/>
    <property type="match status" value="1"/>
</dbReference>
<organism evidence="3 4">
    <name type="scientific">Streptomyces rugosispiralis</name>
    <dbReference type="NCBI Taxonomy" id="2967341"/>
    <lineage>
        <taxon>Bacteria</taxon>
        <taxon>Bacillati</taxon>
        <taxon>Actinomycetota</taxon>
        <taxon>Actinomycetes</taxon>
        <taxon>Kitasatosporales</taxon>
        <taxon>Streptomycetaceae</taxon>
        <taxon>Streptomyces</taxon>
    </lineage>
</organism>
<dbReference type="SUPFAM" id="SSF51735">
    <property type="entry name" value="NAD(P)-binding Rossmann-fold domains"/>
    <property type="match status" value="1"/>
</dbReference>
<dbReference type="InterPro" id="IPR036291">
    <property type="entry name" value="NAD(P)-bd_dom_sf"/>
</dbReference>
<evidence type="ECO:0000313" key="3">
    <source>
        <dbReference type="EMBL" id="MCQ8194776.1"/>
    </source>
</evidence>
<keyword evidence="4" id="KW-1185">Reference proteome</keyword>
<protein>
    <submittedName>
        <fullName evidence="3">SDR family oxidoreductase</fullName>
    </submittedName>
</protein>
<dbReference type="Gene3D" id="3.40.50.720">
    <property type="entry name" value="NAD(P)-binding Rossmann-like Domain"/>
    <property type="match status" value="1"/>
</dbReference>
<sequence>MQFENQTALVTGSTSGIGRETALLLAREGAFTIVSGRNAAKGTETVAAIEAAGGKARFIAADLSDLDSVRHLADEAGEVDILVNNAGAYPFAPTLEQSLDTFETMLDTNVRGTYFLTQTLVAKMAAKGSGSVVSVTTVAGLTGMAGTSVYGASKAAVDSFTRAWAVEFGKRGVRFNAVAPGHTDTENVANMVGQEDFEALGAKVPLGRLGAAREIAEAIVFLASPRAAYITGVTLPVDGGFMALGPTEQ</sequence>
<dbReference type="Proteomes" id="UP001204746">
    <property type="component" value="Unassembled WGS sequence"/>
</dbReference>
<dbReference type="CDD" id="cd05233">
    <property type="entry name" value="SDR_c"/>
    <property type="match status" value="1"/>
</dbReference>
<reference evidence="3 4" key="1">
    <citation type="submission" date="2022-07" db="EMBL/GenBank/DDBJ databases">
        <authorList>
            <person name="Phongsopitanun W."/>
            <person name="Tanasupawat S."/>
        </authorList>
    </citation>
    <scope>NUCLEOTIDE SEQUENCE [LARGE SCALE GENOMIC DNA]</scope>
    <source>
        <strain evidence="3 4">RCU-064</strain>
    </source>
</reference>
<evidence type="ECO:0000259" key="2">
    <source>
        <dbReference type="SMART" id="SM00822"/>
    </source>
</evidence>
<dbReference type="EMBL" id="JANIAA010000054">
    <property type="protein sequence ID" value="MCQ8194776.1"/>
    <property type="molecule type" value="Genomic_DNA"/>
</dbReference>
<dbReference type="InterPro" id="IPR057326">
    <property type="entry name" value="KR_dom"/>
</dbReference>
<dbReference type="InterPro" id="IPR002347">
    <property type="entry name" value="SDR_fam"/>
</dbReference>
<proteinExistence type="inferred from homology"/>
<evidence type="ECO:0000256" key="1">
    <source>
        <dbReference type="ARBA" id="ARBA00006484"/>
    </source>
</evidence>
<dbReference type="PRINTS" id="PR00080">
    <property type="entry name" value="SDRFAMILY"/>
</dbReference>
<dbReference type="RefSeq" id="WP_256655537.1">
    <property type="nucleotide sequence ID" value="NZ_JANIAA010000054.1"/>
</dbReference>
<dbReference type="PANTHER" id="PTHR42879">
    <property type="entry name" value="3-OXOACYL-(ACYL-CARRIER-PROTEIN) REDUCTASE"/>
    <property type="match status" value="1"/>
</dbReference>
<accession>A0ABT1VE75</accession>
<evidence type="ECO:0000313" key="4">
    <source>
        <dbReference type="Proteomes" id="UP001204746"/>
    </source>
</evidence>
<dbReference type="SMART" id="SM00822">
    <property type="entry name" value="PKS_KR"/>
    <property type="match status" value="1"/>
</dbReference>
<dbReference type="PANTHER" id="PTHR42879:SF2">
    <property type="entry name" value="3-OXOACYL-[ACYL-CARRIER-PROTEIN] REDUCTASE FABG"/>
    <property type="match status" value="1"/>
</dbReference>
<gene>
    <name evidence="3" type="ORF">NP777_42425</name>
</gene>
<comment type="caution">
    <text evidence="3">The sequence shown here is derived from an EMBL/GenBank/DDBJ whole genome shotgun (WGS) entry which is preliminary data.</text>
</comment>